<evidence type="ECO:0000256" key="1">
    <source>
        <dbReference type="SAM" id="SignalP"/>
    </source>
</evidence>
<dbReference type="Pfam" id="PF04122">
    <property type="entry name" value="CW_binding_2"/>
    <property type="match status" value="3"/>
</dbReference>
<keyword evidence="3" id="KW-1185">Reference proteome</keyword>
<organism evidence="2 3">
    <name type="scientific">Romboutsia maritimum</name>
    <dbReference type="NCBI Taxonomy" id="2020948"/>
    <lineage>
        <taxon>Bacteria</taxon>
        <taxon>Bacillati</taxon>
        <taxon>Bacillota</taxon>
        <taxon>Clostridia</taxon>
        <taxon>Peptostreptococcales</taxon>
        <taxon>Peptostreptococcaceae</taxon>
        <taxon>Romboutsia</taxon>
    </lineage>
</organism>
<dbReference type="AlphaFoldDB" id="A0A371IS28"/>
<proteinExistence type="predicted"/>
<dbReference type="OrthoDB" id="1749560at2"/>
<dbReference type="PANTHER" id="PTHR30032">
    <property type="entry name" value="N-ACETYLMURAMOYL-L-ALANINE AMIDASE-RELATED"/>
    <property type="match status" value="1"/>
</dbReference>
<keyword evidence="1" id="KW-0732">Signal</keyword>
<feature type="chain" id="PRO_5017002007" evidence="1">
    <location>
        <begin position="26"/>
        <end position="680"/>
    </location>
</feature>
<protein>
    <submittedName>
        <fullName evidence="2">Cell wall-binding repeat-containing protein</fullName>
    </submittedName>
</protein>
<dbReference type="InterPro" id="IPR007253">
    <property type="entry name" value="Cell_wall-bd_2"/>
</dbReference>
<dbReference type="EMBL" id="NOJZ02000015">
    <property type="protein sequence ID" value="RDY23281.1"/>
    <property type="molecule type" value="Genomic_DNA"/>
</dbReference>
<evidence type="ECO:0000313" key="2">
    <source>
        <dbReference type="EMBL" id="RDY23281.1"/>
    </source>
</evidence>
<accession>A0A371IS28</accession>
<name>A0A371IS28_9FIRM</name>
<dbReference type="RefSeq" id="WP_115976086.1">
    <property type="nucleotide sequence ID" value="NZ_NOJZ02000015.1"/>
</dbReference>
<comment type="caution">
    <text evidence="2">The sequence shown here is derived from an EMBL/GenBank/DDBJ whole genome shotgun (WGS) entry which is preliminary data.</text>
</comment>
<dbReference type="InterPro" id="IPR051922">
    <property type="entry name" value="Bact_Sporulation_Assoc"/>
</dbReference>
<evidence type="ECO:0000313" key="3">
    <source>
        <dbReference type="Proteomes" id="UP000243494"/>
    </source>
</evidence>
<feature type="signal peptide" evidence="1">
    <location>
        <begin position="1"/>
        <end position="25"/>
    </location>
</feature>
<reference evidence="2 3" key="1">
    <citation type="journal article" date="2017" name="Genome Announc.">
        <title>Draft Genome Sequence of Romboutsia maritimum sp. nov. Strain CCRI-22766(T), Isolated from Coastal Estuarine Mud.</title>
        <authorList>
            <person name="Maheux A.F."/>
            <person name="Boudreau D.K."/>
            <person name="Berube E."/>
            <person name="Boissinot M."/>
            <person name="Raymond F."/>
            <person name="Brodeur S."/>
            <person name="Corbeil J."/>
            <person name="Brightwell G."/>
            <person name="Broda D."/>
            <person name="Omar R.F."/>
            <person name="Bergeron M.G."/>
        </authorList>
    </citation>
    <scope>NUCLEOTIDE SEQUENCE [LARGE SCALE GENOMIC DNA]</scope>
    <source>
        <strain evidence="2 3">CCRI-22766</strain>
    </source>
</reference>
<dbReference type="Proteomes" id="UP000243494">
    <property type="component" value="Unassembled WGS sequence"/>
</dbReference>
<gene>
    <name evidence="2" type="ORF">CHF27_009050</name>
</gene>
<dbReference type="Gene3D" id="3.40.50.12090">
    <property type="match status" value="2"/>
</dbReference>
<dbReference type="PANTHER" id="PTHR30032:SF8">
    <property type="entry name" value="GERMINATION-SPECIFIC N-ACETYLMURAMOYL-L-ALANINE AMIDASE"/>
    <property type="match status" value="1"/>
</dbReference>
<sequence length="680" mass="71584">MLKKKNIAMVMAAATVATTVAPAFAAKLDTETVTDEAKLIAEVQEKLNTRYTNSREDGENGRATEDFQNSVYKITANGTTVIENVSQLRTLIENNKVDGVALTLSIVDKGHKVLSNGDIVATEENQHVKYTPAELAGLTFANANIATVAHATSSATITLTNTDVDPIELTTDDYKLDLTQPVDKDGNKVSADANAEVGKKVVGFKTLETGKVVENDIPSEEIAKYEFHGNGTTTEKDASAYITDGIYTVEGEDLVNTIVKARNNSNTTEYTANGKTYVVTIDANTVSAIEVVKAGGYKLTVNFTVKEKNAASSVKATNVTIVIKSNTERELKDLRTALLGTTEVTANSGKYTILAGQDRFSTAVEISKEGYVKYNESATASKDKAGAVVLVGEDAIVDGLAAAPLAKQKKAPLLLTKKNSISADTMTEIKRVVDEKATIYLVGGTNVISKDVEAQLIKEMNANIVRLAGDDRYATSTEIADEMMKTAGTTAADAFVVGGDGEADAMSIASIASAKTAGNAVAPIIVTPAKGLTKDAKNFFEKHHTTTVGVIGGTSKVSTQVLRDLQEANVTSTTRTSGDDRHETNANVIKNYSSVLSTGNVYVAKDGYAEGNGKLIDALSVAALAGKNAAPIVLATNDLTKDQSNAVSGIVKANGKLSKVGNGVSSTVMSKLVNLLGLNK</sequence>